<evidence type="ECO:0000313" key="2">
    <source>
        <dbReference type="Proteomes" id="UP001143548"/>
    </source>
</evidence>
<reference evidence="1" key="1">
    <citation type="submission" date="2022-07" db="EMBL/GenBank/DDBJ databases">
        <title>Taxonomy of Aspergillus series Nigri: significant species reduction supported by multi-species coalescent approaches.</title>
        <authorList>
            <person name="Bian C."/>
            <person name="Kusuya Y."/>
            <person name="Sklenar F."/>
            <person name="D'hooge E."/>
            <person name="Yaguchi T."/>
            <person name="Takahashi H."/>
            <person name="Hubka V."/>
        </authorList>
    </citation>
    <scope>NUCLEOTIDE SEQUENCE</scope>
    <source>
        <strain evidence="1">CBS 733.88</strain>
    </source>
</reference>
<evidence type="ECO:0000313" key="1">
    <source>
        <dbReference type="EMBL" id="GKZ26095.1"/>
    </source>
</evidence>
<comment type="caution">
    <text evidence="1">The sequence shown here is derived from an EMBL/GenBank/DDBJ whole genome shotgun (WGS) entry which is preliminary data.</text>
</comment>
<proteinExistence type="predicted"/>
<protein>
    <submittedName>
        <fullName evidence="1">Uncharacterized protein</fullName>
    </submittedName>
</protein>
<accession>A0A9W5YXW5</accession>
<dbReference type="EMBL" id="BROQ01000133">
    <property type="protein sequence ID" value="GKZ26095.1"/>
    <property type="molecule type" value="Genomic_DNA"/>
</dbReference>
<organism evidence="1 2">
    <name type="scientific">Aspergillus brasiliensis</name>
    <dbReference type="NCBI Taxonomy" id="319629"/>
    <lineage>
        <taxon>Eukaryota</taxon>
        <taxon>Fungi</taxon>
        <taxon>Dikarya</taxon>
        <taxon>Ascomycota</taxon>
        <taxon>Pezizomycotina</taxon>
        <taxon>Eurotiomycetes</taxon>
        <taxon>Eurotiomycetidae</taxon>
        <taxon>Eurotiales</taxon>
        <taxon>Aspergillaceae</taxon>
        <taxon>Aspergillus</taxon>
        <taxon>Aspergillus subgen. Circumdati</taxon>
    </lineage>
</organism>
<dbReference type="Proteomes" id="UP001143548">
    <property type="component" value="Unassembled WGS sequence"/>
</dbReference>
<gene>
    <name evidence="1" type="ORF">AbraCBS73388_002045</name>
</gene>
<name>A0A9W5YXW5_9EURO</name>
<sequence>MPFTNDYTSEDLAAEKLEPRATASHVEEIDFSWTEQSGYGIMTQTGLEGAVSGAVQFVASQPSGTYSFCTDAYSVDGDDAVVGFNHYGDNYAIDFPPPCD</sequence>
<dbReference type="AlphaFoldDB" id="A0A9W5YXW5"/>